<name>A0A5S5C8D5_9BACL</name>
<dbReference type="CDD" id="cd03811">
    <property type="entry name" value="GT4_GT28_WabH-like"/>
    <property type="match status" value="1"/>
</dbReference>
<evidence type="ECO:0000313" key="4">
    <source>
        <dbReference type="Proteomes" id="UP000323257"/>
    </source>
</evidence>
<dbReference type="AlphaFoldDB" id="A0A5S5C8D5"/>
<dbReference type="Proteomes" id="UP000323257">
    <property type="component" value="Unassembled WGS sequence"/>
</dbReference>
<dbReference type="InterPro" id="IPR050194">
    <property type="entry name" value="Glycosyltransferase_grp1"/>
</dbReference>
<organism evidence="3 4">
    <name type="scientific">Paenibacillus methanolicus</name>
    <dbReference type="NCBI Taxonomy" id="582686"/>
    <lineage>
        <taxon>Bacteria</taxon>
        <taxon>Bacillati</taxon>
        <taxon>Bacillota</taxon>
        <taxon>Bacilli</taxon>
        <taxon>Bacillales</taxon>
        <taxon>Paenibacillaceae</taxon>
        <taxon>Paenibacillus</taxon>
    </lineage>
</organism>
<keyword evidence="3" id="KW-0808">Transferase</keyword>
<sequence length="343" mass="39184">MKVMHVLQSHFYSGAENVACQIIDLFKDEYEMAYTSANGPIAETLKTRGIKFFPLKQLTFFELKRVIDMYQPDVIHAHDVRASILSAYFSKNTKVISHLHGKTFDMGRLSIKSLLYRVNLKKYSKTIVVSKSILDEFYFKNKLKENCLLLGNVVDEKALLNKVEEAPYEDYDFDLIYVGRLVYAKNPHRLIEIIKRVNQLLPSLKIGIVGDGELRQEVEDIAKKSKITNLEFVGYKSNPYKILSKSKVMIMTSRMEGTPMVLLESMLLKVPVVSTPIDGIKEIVANGEDGFYTDNDDEMVEIIVALLSNEVLRSQIAKNVYNKALIINNMSNYANKLRAVYEN</sequence>
<reference evidence="3 4" key="1">
    <citation type="submission" date="2019-07" db="EMBL/GenBank/DDBJ databases">
        <title>Genomic Encyclopedia of Type Strains, Phase III (KMG-III): the genomes of soil and plant-associated and newly described type strains.</title>
        <authorList>
            <person name="Whitman W."/>
        </authorList>
    </citation>
    <scope>NUCLEOTIDE SEQUENCE [LARGE SCALE GENOMIC DNA]</scope>
    <source>
        <strain evidence="3 4">BL24</strain>
    </source>
</reference>
<evidence type="ECO:0000313" key="3">
    <source>
        <dbReference type="EMBL" id="TYP75665.1"/>
    </source>
</evidence>
<proteinExistence type="predicted"/>
<protein>
    <submittedName>
        <fullName evidence="3">Glycosyltransferase involved in cell wall biosynthesis</fullName>
    </submittedName>
</protein>
<dbReference type="Gene3D" id="3.40.50.2000">
    <property type="entry name" value="Glycogen Phosphorylase B"/>
    <property type="match status" value="2"/>
</dbReference>
<evidence type="ECO:0000259" key="2">
    <source>
        <dbReference type="Pfam" id="PF13439"/>
    </source>
</evidence>
<keyword evidence="4" id="KW-1185">Reference proteome</keyword>
<dbReference type="OrthoDB" id="9804196at2"/>
<dbReference type="PANTHER" id="PTHR45947:SF3">
    <property type="entry name" value="SULFOQUINOVOSYL TRANSFERASE SQD2"/>
    <property type="match status" value="1"/>
</dbReference>
<dbReference type="InterPro" id="IPR028098">
    <property type="entry name" value="Glyco_trans_4-like_N"/>
</dbReference>
<dbReference type="PANTHER" id="PTHR45947">
    <property type="entry name" value="SULFOQUINOVOSYL TRANSFERASE SQD2"/>
    <property type="match status" value="1"/>
</dbReference>
<feature type="domain" description="Glycosyltransferase subfamily 4-like N-terminal" evidence="2">
    <location>
        <begin position="43"/>
        <end position="137"/>
    </location>
</feature>
<dbReference type="EMBL" id="VNHS01000004">
    <property type="protein sequence ID" value="TYP75665.1"/>
    <property type="molecule type" value="Genomic_DNA"/>
</dbReference>
<dbReference type="InterPro" id="IPR001296">
    <property type="entry name" value="Glyco_trans_1"/>
</dbReference>
<dbReference type="SUPFAM" id="SSF53756">
    <property type="entry name" value="UDP-Glycosyltransferase/glycogen phosphorylase"/>
    <property type="match status" value="1"/>
</dbReference>
<dbReference type="GO" id="GO:0016757">
    <property type="term" value="F:glycosyltransferase activity"/>
    <property type="evidence" value="ECO:0007669"/>
    <property type="project" value="InterPro"/>
</dbReference>
<dbReference type="RefSeq" id="WP_148929582.1">
    <property type="nucleotide sequence ID" value="NZ_VNHS01000004.1"/>
</dbReference>
<comment type="caution">
    <text evidence="3">The sequence shown here is derived from an EMBL/GenBank/DDBJ whole genome shotgun (WGS) entry which is preliminary data.</text>
</comment>
<gene>
    <name evidence="3" type="ORF">BCM02_104346</name>
</gene>
<evidence type="ECO:0000259" key="1">
    <source>
        <dbReference type="Pfam" id="PF00534"/>
    </source>
</evidence>
<dbReference type="Pfam" id="PF00534">
    <property type="entry name" value="Glycos_transf_1"/>
    <property type="match status" value="1"/>
</dbReference>
<feature type="domain" description="Glycosyl transferase family 1" evidence="1">
    <location>
        <begin position="172"/>
        <end position="322"/>
    </location>
</feature>
<accession>A0A5S5C8D5</accession>
<dbReference type="Pfam" id="PF13439">
    <property type="entry name" value="Glyco_transf_4"/>
    <property type="match status" value="1"/>
</dbReference>